<feature type="domain" description="YcdB/YcdC repeated" evidence="2">
    <location>
        <begin position="92"/>
        <end position="193"/>
    </location>
</feature>
<comment type="caution">
    <text evidence="3">The sequence shown here is derived from an EMBL/GenBank/DDBJ whole genome shotgun (WGS) entry which is preliminary data.</text>
</comment>
<keyword evidence="1" id="KW-0732">Signal</keyword>
<proteinExistence type="predicted"/>
<accession>A0AAP3DJ96</accession>
<feature type="signal peptide" evidence="1">
    <location>
        <begin position="1"/>
        <end position="25"/>
    </location>
</feature>
<dbReference type="InterPro" id="IPR032599">
    <property type="entry name" value="YcdB/YcdC_rep_domain"/>
</dbReference>
<evidence type="ECO:0000313" key="4">
    <source>
        <dbReference type="Proteomes" id="UP001077662"/>
    </source>
</evidence>
<name>A0AAP3DJ96_BRELA</name>
<dbReference type="Proteomes" id="UP001077662">
    <property type="component" value="Unassembled WGS sequence"/>
</dbReference>
<reference evidence="3" key="1">
    <citation type="submission" date="2022-09" db="EMBL/GenBank/DDBJ databases">
        <title>Genome analysis and characterization of larvicidal activity of Brevibacillus strains.</title>
        <authorList>
            <person name="Patrusheva E.V."/>
            <person name="Izotova A.O."/>
            <person name="Toshchakov S.V."/>
            <person name="Sineoky S.P."/>
        </authorList>
    </citation>
    <scope>NUCLEOTIDE SEQUENCE</scope>
    <source>
        <strain evidence="3">VKPM_B-13247</strain>
    </source>
</reference>
<sequence>MKKSTNKTALSLMAALMLSSTPVWASAKTVTDETGKVQTLQELNKVIKKSVQQLTEILPELEELTRIEVLPYSEGKTKVVLSKVKGKKFPSAVIILDSESGVIQKFDIRKEDVYSDEPADKEMAKEKGEAFLKKLLGDDADQYTVRERIGIGGGDGASDRHAWINISFNRVLNGIELKDDQYYLQVNPNGDIIGMEKRTPASSDEDLPNPQKLISEEQAEEALANIIFPFISADDGRVVYFFPATPYVNAETGEKISTFQDTSYSDPYQANQSGKKLVAKSADEAAEALQSVLGFDVTGLTLVEKESKGNKIYSWYKNKEAVASVETKNNQVLDIAIEDENKNATKAKISPEEGQKLAVETIQKYLGDDVEELINKSWKTNNDPDIVIHYKINQAHAGILVLDRSYLVTVNRATGKVTGISGLGETSEKLPDKDSIIDAETATKAFLKETPLKLVYVTANTTGNDGDAYIAYTVDNDVRINGITGEPVEK</sequence>
<evidence type="ECO:0000313" key="3">
    <source>
        <dbReference type="EMBL" id="MCZ0808886.1"/>
    </source>
</evidence>
<dbReference type="AlphaFoldDB" id="A0AAP3DJ96"/>
<feature type="chain" id="PRO_5042957473" description="YcdB/YcdC repeated domain-containing protein" evidence="1">
    <location>
        <begin position="26"/>
        <end position="490"/>
    </location>
</feature>
<protein>
    <recommendedName>
        <fullName evidence="2">YcdB/YcdC repeated domain-containing protein</fullName>
    </recommendedName>
</protein>
<evidence type="ECO:0000256" key="1">
    <source>
        <dbReference type="SAM" id="SignalP"/>
    </source>
</evidence>
<organism evidence="3 4">
    <name type="scientific">Brevibacillus laterosporus</name>
    <name type="common">Bacillus laterosporus</name>
    <dbReference type="NCBI Taxonomy" id="1465"/>
    <lineage>
        <taxon>Bacteria</taxon>
        <taxon>Bacillati</taxon>
        <taxon>Bacillota</taxon>
        <taxon>Bacilli</taxon>
        <taxon>Bacillales</taxon>
        <taxon>Paenibacillaceae</taxon>
        <taxon>Brevibacillus</taxon>
    </lineage>
</organism>
<dbReference type="RefSeq" id="WP_258434301.1">
    <property type="nucleotide sequence ID" value="NZ_JANSGW010000026.1"/>
</dbReference>
<dbReference type="Pfam" id="PF16244">
    <property type="entry name" value="DUF4901"/>
    <property type="match status" value="1"/>
</dbReference>
<dbReference type="EMBL" id="JAPTNE010000026">
    <property type="protein sequence ID" value="MCZ0808886.1"/>
    <property type="molecule type" value="Genomic_DNA"/>
</dbReference>
<gene>
    <name evidence="3" type="ORF">O0554_18530</name>
</gene>
<evidence type="ECO:0000259" key="2">
    <source>
        <dbReference type="Pfam" id="PF16244"/>
    </source>
</evidence>